<protein>
    <submittedName>
        <fullName evidence="2">Uncharacterized protein</fullName>
    </submittedName>
</protein>
<feature type="region of interest" description="Disordered" evidence="1">
    <location>
        <begin position="1"/>
        <end position="22"/>
    </location>
</feature>
<sequence>MPKNSRLGFHAREATAALGQAQ</sequence>
<dbReference type="EMBL" id="UINC01054028">
    <property type="protein sequence ID" value="SVB71254.1"/>
    <property type="molecule type" value="Genomic_DNA"/>
</dbReference>
<evidence type="ECO:0000313" key="2">
    <source>
        <dbReference type="EMBL" id="SVB71254.1"/>
    </source>
</evidence>
<accession>A0A382G9G9</accession>
<dbReference type="AlphaFoldDB" id="A0A382G9G9"/>
<gene>
    <name evidence="2" type="ORF">METZ01_LOCUS224108</name>
</gene>
<name>A0A382G9G9_9ZZZZ</name>
<proteinExistence type="predicted"/>
<evidence type="ECO:0000256" key="1">
    <source>
        <dbReference type="SAM" id="MobiDB-lite"/>
    </source>
</evidence>
<reference evidence="2" key="1">
    <citation type="submission" date="2018-05" db="EMBL/GenBank/DDBJ databases">
        <authorList>
            <person name="Lanie J.A."/>
            <person name="Ng W.-L."/>
            <person name="Kazmierczak K.M."/>
            <person name="Andrzejewski T.M."/>
            <person name="Davidsen T.M."/>
            <person name="Wayne K.J."/>
            <person name="Tettelin H."/>
            <person name="Glass J.I."/>
            <person name="Rusch D."/>
            <person name="Podicherti R."/>
            <person name="Tsui H.-C.T."/>
            <person name="Winkler M.E."/>
        </authorList>
    </citation>
    <scope>NUCLEOTIDE SEQUENCE</scope>
</reference>
<organism evidence="2">
    <name type="scientific">marine metagenome</name>
    <dbReference type="NCBI Taxonomy" id="408172"/>
    <lineage>
        <taxon>unclassified sequences</taxon>
        <taxon>metagenomes</taxon>
        <taxon>ecological metagenomes</taxon>
    </lineage>
</organism>